<feature type="domain" description="Aldehyde dehydrogenase" evidence="4">
    <location>
        <begin position="2"/>
        <end position="434"/>
    </location>
</feature>
<dbReference type="SUPFAM" id="SSF53720">
    <property type="entry name" value="ALDH-like"/>
    <property type="match status" value="1"/>
</dbReference>
<comment type="similarity">
    <text evidence="3">Belongs to the aldehyde dehydrogenase family.</text>
</comment>
<keyword evidence="6" id="KW-1185">Reference proteome</keyword>
<dbReference type="PROSITE" id="PS00687">
    <property type="entry name" value="ALDEHYDE_DEHYDR_GLU"/>
    <property type="match status" value="1"/>
</dbReference>
<dbReference type="Gene3D" id="3.40.605.10">
    <property type="entry name" value="Aldehyde Dehydrogenase, Chain A, domain 1"/>
    <property type="match status" value="1"/>
</dbReference>
<sequence>MPVASSEDIDAGVAAAAAAFAGWAHTADAERQALCNKVADIIEANSEELALLLTLEQGKPLGGLGSRFELGGAVAWTRATAALSLPVEVLQDTPEGRVELHRKPIGVVASITPWNWPVMIACWHMIPAIRAGNTVVIKPSSLTPLSTIRMVELMNEVLPPGVVNVVTGEGRVGGVLSAHPGVGKVVFTGSTPVGKKVMTAAAGTLKRLTLELGGNDAGIVLPDADPVQIAEGLFWGAFINNGQTCAALKRLYVHDSIYDAVCDALVAYAEKVPMGDGRLESSVLGPLQNEKQFDLVRELVDDARAHGGRVLLGGAPQERSGYFYPITLIADVDNGTRIVDEEQFGPVLPIIRYSDVDEVIARANASQFGLGGSVWSSDIEKAKRYARQLECGSVWINKHGALQPNAPFGGVKQSGIGIEFGVEGLKEFTTIQTVLA</sequence>
<keyword evidence="1 3" id="KW-0560">Oxidoreductase</keyword>
<feature type="active site" evidence="2">
    <location>
        <position position="211"/>
    </location>
</feature>
<evidence type="ECO:0000256" key="2">
    <source>
        <dbReference type="PROSITE-ProRule" id="PRU10007"/>
    </source>
</evidence>
<dbReference type="Pfam" id="PF00171">
    <property type="entry name" value="Aldedh"/>
    <property type="match status" value="1"/>
</dbReference>
<evidence type="ECO:0000259" key="4">
    <source>
        <dbReference type="Pfam" id="PF00171"/>
    </source>
</evidence>
<gene>
    <name evidence="5" type="ORF">GCM10010909_36930</name>
</gene>
<organism evidence="5 6">
    <name type="scientific">Acidocella aquatica</name>
    <dbReference type="NCBI Taxonomy" id="1922313"/>
    <lineage>
        <taxon>Bacteria</taxon>
        <taxon>Pseudomonadati</taxon>
        <taxon>Pseudomonadota</taxon>
        <taxon>Alphaproteobacteria</taxon>
        <taxon>Acetobacterales</taxon>
        <taxon>Acidocellaceae</taxon>
        <taxon>Acidocella</taxon>
    </lineage>
</organism>
<evidence type="ECO:0000313" key="6">
    <source>
        <dbReference type="Proteomes" id="UP001156641"/>
    </source>
</evidence>
<dbReference type="InterPro" id="IPR015590">
    <property type="entry name" value="Aldehyde_DH_dom"/>
</dbReference>
<name>A0ABQ6AAQ1_9PROT</name>
<dbReference type="EMBL" id="BSOS01000100">
    <property type="protein sequence ID" value="GLR69011.1"/>
    <property type="molecule type" value="Genomic_DNA"/>
</dbReference>
<evidence type="ECO:0000256" key="1">
    <source>
        <dbReference type="ARBA" id="ARBA00023002"/>
    </source>
</evidence>
<dbReference type="InterPro" id="IPR016162">
    <property type="entry name" value="Ald_DH_N"/>
</dbReference>
<dbReference type="InterPro" id="IPR016163">
    <property type="entry name" value="Ald_DH_C"/>
</dbReference>
<accession>A0ABQ6AAQ1</accession>
<proteinExistence type="inferred from homology"/>
<dbReference type="CDD" id="cd07106">
    <property type="entry name" value="ALDH_AldA-AAD23400"/>
    <property type="match status" value="1"/>
</dbReference>
<dbReference type="InterPro" id="IPR044086">
    <property type="entry name" value="LUC3-like"/>
</dbReference>
<evidence type="ECO:0000313" key="5">
    <source>
        <dbReference type="EMBL" id="GLR69011.1"/>
    </source>
</evidence>
<dbReference type="InterPro" id="IPR016161">
    <property type="entry name" value="Ald_DH/histidinol_DH"/>
</dbReference>
<dbReference type="Proteomes" id="UP001156641">
    <property type="component" value="Unassembled WGS sequence"/>
</dbReference>
<reference evidence="6" key="1">
    <citation type="journal article" date="2019" name="Int. J. Syst. Evol. Microbiol.">
        <title>The Global Catalogue of Microorganisms (GCM) 10K type strain sequencing project: providing services to taxonomists for standard genome sequencing and annotation.</title>
        <authorList>
            <consortium name="The Broad Institute Genomics Platform"/>
            <consortium name="The Broad Institute Genome Sequencing Center for Infectious Disease"/>
            <person name="Wu L."/>
            <person name="Ma J."/>
        </authorList>
    </citation>
    <scope>NUCLEOTIDE SEQUENCE [LARGE SCALE GENOMIC DNA]</scope>
    <source>
        <strain evidence="6">NBRC 112502</strain>
    </source>
</reference>
<comment type="caution">
    <text evidence="5">The sequence shown here is derived from an EMBL/GenBank/DDBJ whole genome shotgun (WGS) entry which is preliminary data.</text>
</comment>
<protein>
    <submittedName>
        <fullName evidence="5">Aldehyde dehydrogenase</fullName>
    </submittedName>
</protein>
<dbReference type="Gene3D" id="3.40.309.10">
    <property type="entry name" value="Aldehyde Dehydrogenase, Chain A, domain 2"/>
    <property type="match status" value="1"/>
</dbReference>
<dbReference type="PANTHER" id="PTHR11699">
    <property type="entry name" value="ALDEHYDE DEHYDROGENASE-RELATED"/>
    <property type="match status" value="1"/>
</dbReference>
<dbReference type="InterPro" id="IPR016160">
    <property type="entry name" value="Ald_DH_CS_CYS"/>
</dbReference>
<dbReference type="InterPro" id="IPR029510">
    <property type="entry name" value="Ald_DH_CS_GLU"/>
</dbReference>
<evidence type="ECO:0000256" key="3">
    <source>
        <dbReference type="RuleBase" id="RU003345"/>
    </source>
</evidence>
<dbReference type="PROSITE" id="PS00070">
    <property type="entry name" value="ALDEHYDE_DEHYDR_CYS"/>
    <property type="match status" value="1"/>
</dbReference>